<keyword evidence="1" id="KW-0004">4Fe-4S</keyword>
<gene>
    <name evidence="9" type="ORF">CUU66_07430</name>
</gene>
<organism evidence="9 10">
    <name type="scientific">Peribacillus deserti</name>
    <dbReference type="NCBI Taxonomy" id="673318"/>
    <lineage>
        <taxon>Bacteria</taxon>
        <taxon>Bacillati</taxon>
        <taxon>Bacillota</taxon>
        <taxon>Bacilli</taxon>
        <taxon>Bacillales</taxon>
        <taxon>Bacillaceae</taxon>
        <taxon>Peribacillus</taxon>
    </lineage>
</organism>
<dbReference type="Pfam" id="PF03167">
    <property type="entry name" value="UDG"/>
    <property type="match status" value="1"/>
</dbReference>
<accession>A0A2N5M809</accession>
<feature type="domain" description="Uracil-DNA glycosylase-like" evidence="8">
    <location>
        <begin position="35"/>
        <end position="181"/>
    </location>
</feature>
<dbReference type="GO" id="GO:0051539">
    <property type="term" value="F:4 iron, 4 sulfur cluster binding"/>
    <property type="evidence" value="ECO:0007669"/>
    <property type="project" value="UniProtKB-KW"/>
</dbReference>
<keyword evidence="10" id="KW-1185">Reference proteome</keyword>
<keyword evidence="7" id="KW-0234">DNA repair</keyword>
<evidence type="ECO:0000313" key="9">
    <source>
        <dbReference type="EMBL" id="PLT30486.1"/>
    </source>
</evidence>
<keyword evidence="2" id="KW-0479">Metal-binding</keyword>
<evidence type="ECO:0000259" key="8">
    <source>
        <dbReference type="SMART" id="SM00986"/>
    </source>
</evidence>
<keyword evidence="6" id="KW-0411">Iron-sulfur</keyword>
<sequence>MSSFCGELWPEIQTPEGQRDCRECGLFRHGTRMVWGEGNPAGKLMVILDNPGAREDKEGTPFVCSTRQTLQRAAYDAGLTKNDLYITYILKRRPIRAYDKELVRKTCMLHLGQQLAENMPKLILCLGNVAVQSFFQDPNAEVRKLRGKWHDIQGIPTAAAYHPLAVKRRPNLWPVFREDWLMTANRFFA</sequence>
<evidence type="ECO:0000256" key="3">
    <source>
        <dbReference type="ARBA" id="ARBA00022763"/>
    </source>
</evidence>
<dbReference type="Proteomes" id="UP000234748">
    <property type="component" value="Unassembled WGS sequence"/>
</dbReference>
<name>A0A2N5M809_9BACI</name>
<dbReference type="EMBL" id="PGUY01000021">
    <property type="protein sequence ID" value="PLT30486.1"/>
    <property type="molecule type" value="Genomic_DNA"/>
</dbReference>
<dbReference type="InterPro" id="IPR051536">
    <property type="entry name" value="UDG_Type-4/5"/>
</dbReference>
<dbReference type="PANTHER" id="PTHR33693">
    <property type="entry name" value="TYPE-5 URACIL-DNA GLYCOSYLASE"/>
    <property type="match status" value="1"/>
</dbReference>
<dbReference type="OrthoDB" id="5290748at2"/>
<dbReference type="PANTHER" id="PTHR33693:SF9">
    <property type="entry name" value="TYPE-4 URACIL-DNA GLYCOSYLASE"/>
    <property type="match status" value="1"/>
</dbReference>
<proteinExistence type="predicted"/>
<dbReference type="SUPFAM" id="SSF52141">
    <property type="entry name" value="Uracil-DNA glycosylase-like"/>
    <property type="match status" value="1"/>
</dbReference>
<evidence type="ECO:0000256" key="1">
    <source>
        <dbReference type="ARBA" id="ARBA00022485"/>
    </source>
</evidence>
<dbReference type="InterPro" id="IPR005122">
    <property type="entry name" value="Uracil-DNA_glycosylase-like"/>
</dbReference>
<keyword evidence="3" id="KW-0227">DNA damage</keyword>
<keyword evidence="5" id="KW-0408">Iron</keyword>
<dbReference type="RefSeq" id="WP_101641048.1">
    <property type="nucleotide sequence ID" value="NZ_PGUY01000021.1"/>
</dbReference>
<evidence type="ECO:0000256" key="4">
    <source>
        <dbReference type="ARBA" id="ARBA00022801"/>
    </source>
</evidence>
<reference evidence="9 10" key="1">
    <citation type="submission" date="2017-11" db="EMBL/GenBank/DDBJ databases">
        <title>Comparitive Functional Genomics of Dry Heat Resistant strains isolated from the Viking Spacecraft.</title>
        <authorList>
            <person name="Seuylemezian A."/>
            <person name="Cooper K."/>
            <person name="Vaishampayan P."/>
        </authorList>
    </citation>
    <scope>NUCLEOTIDE SEQUENCE [LARGE SCALE GENOMIC DNA]</scope>
    <source>
        <strain evidence="9 10">V1-29</strain>
    </source>
</reference>
<evidence type="ECO:0000256" key="6">
    <source>
        <dbReference type="ARBA" id="ARBA00023014"/>
    </source>
</evidence>
<dbReference type="GO" id="GO:0097506">
    <property type="term" value="F:deaminated base DNA N-glycosylase activity"/>
    <property type="evidence" value="ECO:0007669"/>
    <property type="project" value="UniProtKB-ARBA"/>
</dbReference>
<dbReference type="GO" id="GO:0046872">
    <property type="term" value="F:metal ion binding"/>
    <property type="evidence" value="ECO:0007669"/>
    <property type="project" value="UniProtKB-KW"/>
</dbReference>
<evidence type="ECO:0000256" key="7">
    <source>
        <dbReference type="ARBA" id="ARBA00023204"/>
    </source>
</evidence>
<evidence type="ECO:0000256" key="2">
    <source>
        <dbReference type="ARBA" id="ARBA00022723"/>
    </source>
</evidence>
<dbReference type="GO" id="GO:0006281">
    <property type="term" value="P:DNA repair"/>
    <property type="evidence" value="ECO:0007669"/>
    <property type="project" value="UniProtKB-KW"/>
</dbReference>
<dbReference type="CDD" id="cd10030">
    <property type="entry name" value="UDG-F4_TTUDGA_SPO1dp_like"/>
    <property type="match status" value="1"/>
</dbReference>
<dbReference type="AlphaFoldDB" id="A0A2N5M809"/>
<protein>
    <submittedName>
        <fullName evidence="9">Uracil-DNA glycosylase</fullName>
    </submittedName>
</protein>
<comment type="caution">
    <text evidence="9">The sequence shown here is derived from an EMBL/GenBank/DDBJ whole genome shotgun (WGS) entry which is preliminary data.</text>
</comment>
<keyword evidence="4" id="KW-0378">Hydrolase</keyword>
<dbReference type="InterPro" id="IPR036895">
    <property type="entry name" value="Uracil-DNA_glycosylase-like_sf"/>
</dbReference>
<evidence type="ECO:0000313" key="10">
    <source>
        <dbReference type="Proteomes" id="UP000234748"/>
    </source>
</evidence>
<dbReference type="SMART" id="SM00986">
    <property type="entry name" value="UDG"/>
    <property type="match status" value="1"/>
</dbReference>
<evidence type="ECO:0000256" key="5">
    <source>
        <dbReference type="ARBA" id="ARBA00023004"/>
    </source>
</evidence>
<dbReference type="SMART" id="SM00987">
    <property type="entry name" value="UreE_C"/>
    <property type="match status" value="1"/>
</dbReference>
<dbReference type="Gene3D" id="3.40.470.10">
    <property type="entry name" value="Uracil-DNA glycosylase-like domain"/>
    <property type="match status" value="1"/>
</dbReference>